<evidence type="ECO:0000313" key="2">
    <source>
        <dbReference type="EMBL" id="QLQ81315.1"/>
    </source>
</evidence>
<dbReference type="Proteomes" id="UP000510647">
    <property type="component" value="Chromosome 6"/>
</dbReference>
<sequence>MSQPNAKLSSRVMNMKFMKFSQPERPIGDDKRTEEDAKQSSVPDNSQWELKNLPRTQKLRKKTILPKRRMNVRSDVSITDVKRETNPIVRGRRTVGEIKDSEATKRSREDADNDDYDLDKILKQVKTPR</sequence>
<keyword evidence="3" id="KW-1185">Reference proteome</keyword>
<gene>
    <name evidence="2" type="ORF">HG537_0F00760</name>
</gene>
<proteinExistence type="predicted"/>
<feature type="compositionally biased region" description="Basic and acidic residues" evidence="1">
    <location>
        <begin position="26"/>
        <end position="38"/>
    </location>
</feature>
<protein>
    <submittedName>
        <fullName evidence="2">Uncharacterized protein</fullName>
    </submittedName>
</protein>
<dbReference type="EMBL" id="CP059272">
    <property type="protein sequence ID" value="QLQ81315.1"/>
    <property type="molecule type" value="Genomic_DNA"/>
</dbReference>
<feature type="compositionally biased region" description="Polar residues" evidence="1">
    <location>
        <begin position="1"/>
        <end position="12"/>
    </location>
</feature>
<feature type="compositionally biased region" description="Polar residues" evidence="1">
    <location>
        <begin position="39"/>
        <end position="49"/>
    </location>
</feature>
<reference evidence="2 3" key="1">
    <citation type="submission" date="2020-06" db="EMBL/GenBank/DDBJ databases">
        <title>The yeast mating-type switching endonuclease HO is a domesticated member of an unorthodox homing genetic element family.</title>
        <authorList>
            <person name="Coughlan A.Y."/>
            <person name="Lombardi L."/>
            <person name="Braun-Galleani S."/>
            <person name="Martos A.R."/>
            <person name="Galeote V."/>
            <person name="Bigey F."/>
            <person name="Dequin S."/>
            <person name="Byrne K.P."/>
            <person name="Wolfe K.H."/>
        </authorList>
    </citation>
    <scope>NUCLEOTIDE SEQUENCE [LARGE SCALE GENOMIC DNA]</scope>
    <source>
        <strain evidence="2 3">CBS2947</strain>
    </source>
</reference>
<evidence type="ECO:0000256" key="1">
    <source>
        <dbReference type="SAM" id="MobiDB-lite"/>
    </source>
</evidence>
<evidence type="ECO:0000313" key="3">
    <source>
        <dbReference type="Proteomes" id="UP000510647"/>
    </source>
</evidence>
<dbReference type="OrthoDB" id="4084022at2759"/>
<feature type="region of interest" description="Disordered" evidence="1">
    <location>
        <begin position="92"/>
        <end position="129"/>
    </location>
</feature>
<dbReference type="AlphaFoldDB" id="A0A7H9HXR5"/>
<dbReference type="Pfam" id="PF10175">
    <property type="entry name" value="MPP6"/>
    <property type="match status" value="1"/>
</dbReference>
<feature type="compositionally biased region" description="Basic and acidic residues" evidence="1">
    <location>
        <begin position="94"/>
        <end position="110"/>
    </location>
</feature>
<feature type="region of interest" description="Disordered" evidence="1">
    <location>
        <begin position="1"/>
        <end position="64"/>
    </location>
</feature>
<name>A0A7H9HXR5_9SACH</name>
<accession>A0A7H9HXR5</accession>
<organism evidence="2 3">
    <name type="scientific">Torulaspora globosa</name>
    <dbReference type="NCBI Taxonomy" id="48254"/>
    <lineage>
        <taxon>Eukaryota</taxon>
        <taxon>Fungi</taxon>
        <taxon>Dikarya</taxon>
        <taxon>Ascomycota</taxon>
        <taxon>Saccharomycotina</taxon>
        <taxon>Saccharomycetes</taxon>
        <taxon>Saccharomycetales</taxon>
        <taxon>Saccharomycetaceae</taxon>
        <taxon>Torulaspora</taxon>
    </lineage>
</organism>